<reference evidence="6" key="1">
    <citation type="submission" date="2017-01" db="EMBL/GenBank/DDBJ databases">
        <title>Komagataeibacter sp. MSKU9 whole genome sequencing project.</title>
        <authorList>
            <person name="Matsutani M."/>
            <person name="Naloka K."/>
            <person name="Theeragool G."/>
            <person name="Yakushi T."/>
            <person name="Matsushita K."/>
        </authorList>
    </citation>
    <scope>NUCLEOTIDE SEQUENCE [LARGE SCALE GENOMIC DNA]</scope>
    <source>
        <strain evidence="6">MSKU9</strain>
    </source>
</reference>
<dbReference type="InterPro" id="IPR013131">
    <property type="entry name" value="Mannitol_DH_N"/>
</dbReference>
<dbReference type="PANTHER" id="PTHR43362:SF1">
    <property type="entry name" value="MANNITOL DEHYDROGENASE 2-RELATED"/>
    <property type="match status" value="1"/>
</dbReference>
<evidence type="ECO:0000259" key="4">
    <source>
        <dbReference type="Pfam" id="PF08125"/>
    </source>
</evidence>
<dbReference type="InterPro" id="IPR013328">
    <property type="entry name" value="6PGD_dom2"/>
</dbReference>
<dbReference type="Proteomes" id="UP000315095">
    <property type="component" value="Unassembled WGS sequence"/>
</dbReference>
<keyword evidence="2" id="KW-0520">NAD</keyword>
<dbReference type="InterPro" id="IPR008927">
    <property type="entry name" value="6-PGluconate_DH-like_C_sf"/>
</dbReference>
<dbReference type="RefSeq" id="WP_141261787.1">
    <property type="nucleotide sequence ID" value="NZ_BDLU01000054.1"/>
</dbReference>
<dbReference type="GO" id="GO:0019594">
    <property type="term" value="P:mannitol metabolic process"/>
    <property type="evidence" value="ECO:0007669"/>
    <property type="project" value="InterPro"/>
</dbReference>
<dbReference type="Gene3D" id="1.10.1040.10">
    <property type="entry name" value="N-(1-d-carboxylethyl)-l-norvaline Dehydrogenase, domain 2"/>
    <property type="match status" value="1"/>
</dbReference>
<keyword evidence="1" id="KW-0560">Oxidoreductase</keyword>
<organism evidence="5 6">
    <name type="scientific">Komagataeibacter diospyri</name>
    <dbReference type="NCBI Taxonomy" id="1932662"/>
    <lineage>
        <taxon>Bacteria</taxon>
        <taxon>Pseudomonadati</taxon>
        <taxon>Pseudomonadota</taxon>
        <taxon>Alphaproteobacteria</taxon>
        <taxon>Acetobacterales</taxon>
        <taxon>Acetobacteraceae</taxon>
        <taxon>Komagataeibacter</taxon>
    </lineage>
</organism>
<proteinExistence type="predicted"/>
<dbReference type="PRINTS" id="PR00084">
    <property type="entry name" value="MTLDHDRGNASE"/>
</dbReference>
<dbReference type="PROSITE" id="PS00974">
    <property type="entry name" value="MANNITOL_DHGENASE"/>
    <property type="match status" value="1"/>
</dbReference>
<dbReference type="InterPro" id="IPR023027">
    <property type="entry name" value="Mannitol_DH_CS"/>
</dbReference>
<dbReference type="EMBL" id="BDLU01000054">
    <property type="protein sequence ID" value="GCE84385.1"/>
    <property type="molecule type" value="Genomic_DNA"/>
</dbReference>
<feature type="domain" description="Mannitol dehydrogenase C-terminal" evidence="4">
    <location>
        <begin position="288"/>
        <end position="441"/>
    </location>
</feature>
<name>A0A4P5NXK4_9PROT</name>
<dbReference type="SUPFAM" id="SSF51735">
    <property type="entry name" value="NAD(P)-binding Rossmann-fold domains"/>
    <property type="match status" value="1"/>
</dbReference>
<evidence type="ECO:0000256" key="2">
    <source>
        <dbReference type="ARBA" id="ARBA00023027"/>
    </source>
</evidence>
<dbReference type="InterPro" id="IPR036291">
    <property type="entry name" value="NAD(P)-bd_dom_sf"/>
</dbReference>
<dbReference type="GO" id="GO:0016616">
    <property type="term" value="F:oxidoreductase activity, acting on the CH-OH group of donors, NAD or NADP as acceptor"/>
    <property type="evidence" value="ECO:0007669"/>
    <property type="project" value="TreeGrafter"/>
</dbReference>
<sequence length="499" mass="54398">MLNEKTLNHLPASVQPLRYRREEVGRGIVHFGVGNFFRAHEAWYVNRCLALPGQSQWGIVGVGLGGGARGEAKAHAFTQQDCLYSLTEVAADGARTVSIIGALREYLLAPADPEAVLARLADPQTRIVSMTITEGGYNINEETGQFRLDTPAVQADLKNPRRPTTVFGYVVEGLRRRREAGAGPFTVLSCDNLRSNGHVAHEAFVGYARALDADLAEWIDANVTFPCSMVDRITPGVDTATRNALNEAGGLDDDLPVLAEDFSQWVLEDSFCNGRPALEQVGVEFVDDVAGYEQVKVRMLNAAHLLLGSAGLLLGHRYAHETVEDADLARLANAYWTKDAMPQIDAPAGVDLDAYRRRLLSRFSNRAVADTLLRICSDGASKVRVFWTDTVRRSLDSGHDLHRIAFGIAAYLEMLRGQDEKGQAYAPIEPTLDADQIALVNDSDLAAGLSLPAFDGWRDMDTTALDAAVVAARRAIRDRGVRASLPAQEMVSEQTGNNK</sequence>
<dbReference type="AlphaFoldDB" id="A0A4P5NXK4"/>
<dbReference type="Gene3D" id="3.40.50.720">
    <property type="entry name" value="NAD(P)-binding Rossmann-like Domain"/>
    <property type="match status" value="1"/>
</dbReference>
<comment type="caution">
    <text evidence="5">The sequence shown here is derived from an EMBL/GenBank/DDBJ whole genome shotgun (WGS) entry which is preliminary data.</text>
</comment>
<protein>
    <submittedName>
        <fullName evidence="5">NADPH-dependent L-sorbose reductase</fullName>
    </submittedName>
</protein>
<evidence type="ECO:0000256" key="1">
    <source>
        <dbReference type="ARBA" id="ARBA00023002"/>
    </source>
</evidence>
<dbReference type="InterPro" id="IPR000669">
    <property type="entry name" value="Mannitol_DH"/>
</dbReference>
<accession>A0A4P5NXK4</accession>
<dbReference type="SUPFAM" id="SSF48179">
    <property type="entry name" value="6-phosphogluconate dehydrogenase C-terminal domain-like"/>
    <property type="match status" value="1"/>
</dbReference>
<feature type="domain" description="Mannitol dehydrogenase N-terminal" evidence="3">
    <location>
        <begin position="27"/>
        <end position="279"/>
    </location>
</feature>
<gene>
    <name evidence="5" type="ORF">MSKU9_2526</name>
</gene>
<dbReference type="InterPro" id="IPR050988">
    <property type="entry name" value="Mannitol_DH/Oxidoreductase"/>
</dbReference>
<evidence type="ECO:0000259" key="3">
    <source>
        <dbReference type="Pfam" id="PF01232"/>
    </source>
</evidence>
<dbReference type="Pfam" id="PF01232">
    <property type="entry name" value="Mannitol_dh"/>
    <property type="match status" value="1"/>
</dbReference>
<dbReference type="PANTHER" id="PTHR43362">
    <property type="entry name" value="MANNITOL DEHYDROGENASE DSF1-RELATED"/>
    <property type="match status" value="1"/>
</dbReference>
<evidence type="ECO:0000313" key="6">
    <source>
        <dbReference type="Proteomes" id="UP000315095"/>
    </source>
</evidence>
<dbReference type="OrthoDB" id="271711at2"/>
<evidence type="ECO:0000313" key="5">
    <source>
        <dbReference type="EMBL" id="GCE84385.1"/>
    </source>
</evidence>
<dbReference type="InterPro" id="IPR013118">
    <property type="entry name" value="Mannitol_DH_C"/>
</dbReference>
<dbReference type="Pfam" id="PF08125">
    <property type="entry name" value="Mannitol_dh_C"/>
    <property type="match status" value="1"/>
</dbReference>
<keyword evidence="6" id="KW-1185">Reference proteome</keyword>